<protein>
    <submittedName>
        <fullName evidence="1">Uncharacterized protein</fullName>
    </submittedName>
</protein>
<organism evidence="1 2">
    <name type="scientific">Streptomyces prunicolor</name>
    <dbReference type="NCBI Taxonomy" id="67348"/>
    <lineage>
        <taxon>Bacteria</taxon>
        <taxon>Bacillati</taxon>
        <taxon>Actinomycetota</taxon>
        <taxon>Actinomycetes</taxon>
        <taxon>Kitasatosporales</taxon>
        <taxon>Streptomycetaceae</taxon>
        <taxon>Streptomyces</taxon>
    </lineage>
</organism>
<sequence>MASRPSSLSASTVCRRLDQDALKPWQHRSWIFLTDPDFRPKAERVPDLYARAWDDIPLGAGEYVISATGPLGDPRRARAAP</sequence>
<proteinExistence type="predicted"/>
<evidence type="ECO:0000313" key="1">
    <source>
        <dbReference type="EMBL" id="MDV7218375.1"/>
    </source>
</evidence>
<comment type="caution">
    <text evidence="1">The sequence shown here is derived from an EMBL/GenBank/DDBJ whole genome shotgun (WGS) entry which is preliminary data.</text>
</comment>
<gene>
    <name evidence="1" type="ORF">R5A26_20720</name>
</gene>
<name>A0ABU4FGI5_9ACTN</name>
<dbReference type="EMBL" id="JAWMAJ010000065">
    <property type="protein sequence ID" value="MDV7218375.1"/>
    <property type="molecule type" value="Genomic_DNA"/>
</dbReference>
<keyword evidence="2" id="KW-1185">Reference proteome</keyword>
<evidence type="ECO:0000313" key="2">
    <source>
        <dbReference type="Proteomes" id="UP001187346"/>
    </source>
</evidence>
<accession>A0ABU4FGI5</accession>
<reference evidence="1 2" key="1">
    <citation type="submission" date="2023-10" db="EMBL/GenBank/DDBJ databases">
        <title>Characterization of rhizosphere-enriched actinobacteria from wheat plants lab-grown on chernevaya soil.</title>
        <authorList>
            <person name="Tikhonova E.N."/>
            <person name="Konopkin A."/>
            <person name="Kravchenko I.K."/>
        </authorList>
    </citation>
    <scope>NUCLEOTIDE SEQUENCE [LARGE SCALE GENOMIC DNA]</scope>
    <source>
        <strain evidence="1 2">RR29</strain>
    </source>
</reference>
<dbReference type="RefSeq" id="WP_317772601.1">
    <property type="nucleotide sequence ID" value="NZ_JAWMAJ010000065.1"/>
</dbReference>
<dbReference type="Proteomes" id="UP001187346">
    <property type="component" value="Unassembled WGS sequence"/>
</dbReference>